<dbReference type="PROSITE" id="PS51766">
    <property type="entry name" value="DOCKERIN"/>
    <property type="match status" value="1"/>
</dbReference>
<dbReference type="GO" id="GO:0004553">
    <property type="term" value="F:hydrolase activity, hydrolyzing O-glycosyl compounds"/>
    <property type="evidence" value="ECO:0007669"/>
    <property type="project" value="InterPro"/>
</dbReference>
<reference evidence="5 6" key="1">
    <citation type="submission" date="2016-10" db="EMBL/GenBank/DDBJ databases">
        <authorList>
            <person name="de Groot N.N."/>
        </authorList>
    </citation>
    <scope>NUCLEOTIDE SEQUENCE [LARGE SCALE GENOMIC DNA]</scope>
    <source>
        <strain evidence="5 6">YAD2003</strain>
    </source>
</reference>
<dbReference type="OrthoDB" id="9806464at2"/>
<evidence type="ECO:0000313" key="6">
    <source>
        <dbReference type="Proteomes" id="UP000183190"/>
    </source>
</evidence>
<name>A0A1H6I2D2_RUMFL</name>
<feature type="compositionally biased region" description="Basic and acidic residues" evidence="1">
    <location>
        <begin position="334"/>
        <end position="364"/>
    </location>
</feature>
<dbReference type="InterPro" id="IPR026876">
    <property type="entry name" value="Fn3_assoc_repeat"/>
</dbReference>
<dbReference type="Pfam" id="PF13287">
    <property type="entry name" value="Fn3_assoc"/>
    <property type="match status" value="1"/>
</dbReference>
<dbReference type="InterPro" id="IPR002105">
    <property type="entry name" value="Dockerin_1_rpt"/>
</dbReference>
<dbReference type="Gene3D" id="2.60.40.1260">
    <property type="entry name" value="Lamin Tail domain"/>
    <property type="match status" value="1"/>
</dbReference>
<gene>
    <name evidence="5" type="ORF">SAMN02910265_00624</name>
</gene>
<dbReference type="InterPro" id="IPR016134">
    <property type="entry name" value="Dockerin_dom"/>
</dbReference>
<evidence type="ECO:0000256" key="2">
    <source>
        <dbReference type="SAM" id="SignalP"/>
    </source>
</evidence>
<dbReference type="Pfam" id="PF00932">
    <property type="entry name" value="LTD"/>
    <property type="match status" value="1"/>
</dbReference>
<dbReference type="InterPro" id="IPR014867">
    <property type="entry name" value="Spore_coat_CotH_CotH2/3/7"/>
</dbReference>
<evidence type="ECO:0000259" key="3">
    <source>
        <dbReference type="PROSITE" id="PS51766"/>
    </source>
</evidence>
<dbReference type="RefSeq" id="WP_074714420.1">
    <property type="nucleotide sequence ID" value="NZ_FNWV01000001.1"/>
</dbReference>
<keyword evidence="2" id="KW-0732">Signal</keyword>
<dbReference type="PROSITE" id="PS00018">
    <property type="entry name" value="EF_HAND_1"/>
    <property type="match status" value="1"/>
</dbReference>
<dbReference type="SUPFAM" id="SSF74853">
    <property type="entry name" value="Lamin A/C globular tail domain"/>
    <property type="match status" value="1"/>
</dbReference>
<dbReference type="Gene3D" id="1.10.1330.10">
    <property type="entry name" value="Dockerin domain"/>
    <property type="match status" value="1"/>
</dbReference>
<dbReference type="Pfam" id="PF08757">
    <property type="entry name" value="CotH"/>
    <property type="match status" value="1"/>
</dbReference>
<dbReference type="AlphaFoldDB" id="A0A1H6I2D2"/>
<feature type="signal peptide" evidence="2">
    <location>
        <begin position="1"/>
        <end position="30"/>
    </location>
</feature>
<dbReference type="EMBL" id="FNWV01000001">
    <property type="protein sequence ID" value="SEH42667.1"/>
    <property type="molecule type" value="Genomic_DNA"/>
</dbReference>
<proteinExistence type="predicted"/>
<dbReference type="InterPro" id="IPR001322">
    <property type="entry name" value="Lamin_tail_dom"/>
</dbReference>
<evidence type="ECO:0000259" key="4">
    <source>
        <dbReference type="PROSITE" id="PS51841"/>
    </source>
</evidence>
<protein>
    <submittedName>
        <fullName evidence="5">Lamin Tail Domain</fullName>
    </submittedName>
</protein>
<feature type="chain" id="PRO_5010325480" evidence="2">
    <location>
        <begin position="31"/>
        <end position="916"/>
    </location>
</feature>
<dbReference type="SUPFAM" id="SSF63446">
    <property type="entry name" value="Type I dockerin domain"/>
    <property type="match status" value="1"/>
</dbReference>
<dbReference type="InterPro" id="IPR018247">
    <property type="entry name" value="EF_Hand_1_Ca_BS"/>
</dbReference>
<dbReference type="CDD" id="cd14256">
    <property type="entry name" value="Dockerin_I"/>
    <property type="match status" value="1"/>
</dbReference>
<evidence type="ECO:0000313" key="5">
    <source>
        <dbReference type="EMBL" id="SEH42667.1"/>
    </source>
</evidence>
<sequence length="916" mass="101690">MKNRSKKRTAAGVLCLGMLLQSAAYLPANADNNGAVTINEVCTKNTTYQSGDGKYYDWIELFNSGKSEADISGWGLSDKEQEPYRYTFPSGTHIPANGRLVVFCDTDAAASDSKTAPFGLSASGETLVLTDSQGKTAQTLTVGTLASDTSYGQYPDGSGEFYTLSCTPNKENAAPEGSAAVRQPVFSQESGFYDSSFSLNLTAEEGCTIYYTTDGSDPTTESEKYTAPITVEDMSDTQNRLSARTDITPNKATAPRNSVDKAALIRAISVDSEGRASEPVTKTYFIGKTNSGYYKQMKVVSLVTDPDNLFDYEKGIYCLGKVFYGDKNPNDPQEEQRPEEHKEAEGERPEDNKPEENKPEEHTGPEGGRPGRSRAPQNGNIWEMEANYTQRGKEWERPANFTLFDGGEMVLQENVGIRIKGNYSRCLAQKSFNIYTRQDYGCAEFDYDFFSGKATKAKNGKAIKKYDGLVLRNGGNDNGAAFFRDSINQSLITDRAFAYQATTECVVFIDGEFWGTYQMMEKISDSYLSSHYGVKKSDIAMIKNGELEEGSESDLSDWQSLCSGVANGSISYDEFCQKVDIQGFMDYFAAQIYWANADWPKRNYTAWRSDAIDEENPYADGKWRMVLFDTESGQGLYGSYDKSFSADCYSRLKQDGSQLAKMFTALSGNEKFRLDFSRTMMDMANYNFVPEKVNEVISYYKNNYKQQIADTYERFNSGSSGKFESELSTVANFYAQRYSYAERTTRSAMKLSSEPHKLTVINSGDKGTIDLNTLKLGNIDQWSGKYHSDYDITISANASGDESFTRWNIKGAEIISGDKTSATITVRLSSDATIEAVYGDSEGTISEEPDEEYILGDLNNDEVVDIYDLSQMRKAVVSGSAEHFAAADINGDKAITSDDLTLLKKYITGEIKEFKN</sequence>
<feature type="domain" description="Dockerin" evidence="3">
    <location>
        <begin position="851"/>
        <end position="916"/>
    </location>
</feature>
<feature type="domain" description="LTD" evidence="4">
    <location>
        <begin position="24"/>
        <end position="153"/>
    </location>
</feature>
<dbReference type="PROSITE" id="PS51841">
    <property type="entry name" value="LTD"/>
    <property type="match status" value="1"/>
</dbReference>
<dbReference type="InterPro" id="IPR036439">
    <property type="entry name" value="Dockerin_dom_sf"/>
</dbReference>
<dbReference type="InterPro" id="IPR036415">
    <property type="entry name" value="Lamin_tail_dom_sf"/>
</dbReference>
<organism evidence="5 6">
    <name type="scientific">Ruminococcus flavefaciens</name>
    <dbReference type="NCBI Taxonomy" id="1265"/>
    <lineage>
        <taxon>Bacteria</taxon>
        <taxon>Bacillati</taxon>
        <taxon>Bacillota</taxon>
        <taxon>Clostridia</taxon>
        <taxon>Eubacteriales</taxon>
        <taxon>Oscillospiraceae</taxon>
        <taxon>Ruminococcus</taxon>
    </lineage>
</organism>
<dbReference type="Proteomes" id="UP000183190">
    <property type="component" value="Unassembled WGS sequence"/>
</dbReference>
<evidence type="ECO:0000256" key="1">
    <source>
        <dbReference type="SAM" id="MobiDB-lite"/>
    </source>
</evidence>
<dbReference type="Pfam" id="PF00404">
    <property type="entry name" value="Dockerin_1"/>
    <property type="match status" value="1"/>
</dbReference>
<accession>A0A1H6I2D2</accession>
<dbReference type="GO" id="GO:0000272">
    <property type="term" value="P:polysaccharide catabolic process"/>
    <property type="evidence" value="ECO:0007669"/>
    <property type="project" value="InterPro"/>
</dbReference>
<feature type="region of interest" description="Disordered" evidence="1">
    <location>
        <begin position="327"/>
        <end position="380"/>
    </location>
</feature>